<dbReference type="EMBL" id="JACETU010000004">
    <property type="protein sequence ID" value="KAF7430940.1"/>
    <property type="molecule type" value="Genomic_DNA"/>
</dbReference>
<feature type="region of interest" description="Disordered" evidence="1">
    <location>
        <begin position="1"/>
        <end position="40"/>
    </location>
</feature>
<organism evidence="2 3">
    <name type="scientific">Pleurotus ostreatus</name>
    <name type="common">Oyster mushroom</name>
    <name type="synonym">White-rot fungus</name>
    <dbReference type="NCBI Taxonomy" id="5322"/>
    <lineage>
        <taxon>Eukaryota</taxon>
        <taxon>Fungi</taxon>
        <taxon>Dikarya</taxon>
        <taxon>Basidiomycota</taxon>
        <taxon>Agaricomycotina</taxon>
        <taxon>Agaricomycetes</taxon>
        <taxon>Agaricomycetidae</taxon>
        <taxon>Agaricales</taxon>
        <taxon>Pleurotineae</taxon>
        <taxon>Pleurotaceae</taxon>
        <taxon>Pleurotus</taxon>
    </lineage>
</organism>
<feature type="compositionally biased region" description="Polar residues" evidence="1">
    <location>
        <begin position="87"/>
        <end position="99"/>
    </location>
</feature>
<name>A0A8H6ZWN0_PLEOS</name>
<feature type="compositionally biased region" description="Basic and acidic residues" evidence="1">
    <location>
        <begin position="157"/>
        <end position="167"/>
    </location>
</feature>
<dbReference type="Proteomes" id="UP000623687">
    <property type="component" value="Unassembled WGS sequence"/>
</dbReference>
<protein>
    <submittedName>
        <fullName evidence="2">Uncharacterized protein</fullName>
    </submittedName>
</protein>
<dbReference type="VEuPathDB" id="FungiDB:PC9H_006655"/>
<dbReference type="OrthoDB" id="3268830at2759"/>
<dbReference type="AlphaFoldDB" id="A0A8H6ZWN0"/>
<gene>
    <name evidence="2" type="ORF">PC9H_006655</name>
</gene>
<proteinExistence type="predicted"/>
<keyword evidence="3" id="KW-1185">Reference proteome</keyword>
<feature type="region of interest" description="Disordered" evidence="1">
    <location>
        <begin position="71"/>
        <end position="207"/>
    </location>
</feature>
<evidence type="ECO:0000256" key="1">
    <source>
        <dbReference type="SAM" id="MobiDB-lite"/>
    </source>
</evidence>
<dbReference type="RefSeq" id="XP_036632218.1">
    <property type="nucleotide sequence ID" value="XM_036776199.1"/>
</dbReference>
<evidence type="ECO:0000313" key="2">
    <source>
        <dbReference type="EMBL" id="KAF7430940.1"/>
    </source>
</evidence>
<comment type="caution">
    <text evidence="2">The sequence shown here is derived from an EMBL/GenBank/DDBJ whole genome shotgun (WGS) entry which is preliminary data.</text>
</comment>
<feature type="compositionally biased region" description="Basic and acidic residues" evidence="1">
    <location>
        <begin position="127"/>
        <end position="140"/>
    </location>
</feature>
<evidence type="ECO:0000313" key="3">
    <source>
        <dbReference type="Proteomes" id="UP000623687"/>
    </source>
</evidence>
<sequence>MSSRSKGSSRSSMSRDDVGSSLTPAEKAREKRLRDDPMANVIGPLFVDCKRCGARIKLSPKSVYDPFHWKTHKERCLKKPPGALVTKKSNPQRTGTPQLVNELPSAAHTPVSPKPDTTVSTTPPLTPDKDDGPPARRDSESNDQYFPPPPADAGSRTADHTLREYLTRTHRKSVSDSSSGSQDNWQKWDWSQLKSPDFNDGAGETGKAATVSTISAGGVLPGEESLSPRELQLRRDAIFSLNLLSQSAPRPLT</sequence>
<accession>A0A8H6ZWN0</accession>
<feature type="compositionally biased region" description="Basic and acidic residues" evidence="1">
    <location>
        <begin position="26"/>
        <end position="37"/>
    </location>
</feature>
<reference evidence="2" key="1">
    <citation type="submission" date="2019-07" db="EMBL/GenBank/DDBJ databases">
        <authorList>
            <person name="Palmer J.M."/>
        </authorList>
    </citation>
    <scope>NUCLEOTIDE SEQUENCE</scope>
    <source>
        <strain evidence="2">PC9</strain>
    </source>
</reference>
<dbReference type="GeneID" id="59376473"/>
<feature type="compositionally biased region" description="Low complexity" evidence="1">
    <location>
        <begin position="1"/>
        <end position="12"/>
    </location>
</feature>